<dbReference type="RefSeq" id="XP_043140033.1">
    <property type="nucleotide sequence ID" value="XM_043282678.1"/>
</dbReference>
<dbReference type="InterPro" id="IPR006680">
    <property type="entry name" value="Amidohydro-rel"/>
</dbReference>
<dbReference type="PANTHER" id="PTHR43135:SF3">
    <property type="entry name" value="ALPHA-D-RIBOSE 1-METHYLPHOSPHONATE 5-TRIPHOSPHATE DIPHOSPHATASE"/>
    <property type="match status" value="1"/>
</dbReference>
<keyword evidence="3" id="KW-1185">Reference proteome</keyword>
<dbReference type="Proteomes" id="UP000637239">
    <property type="component" value="Chromosome 7"/>
</dbReference>
<dbReference type="InterPro" id="IPR051781">
    <property type="entry name" value="Metallo-dep_Hydrolase"/>
</dbReference>
<evidence type="ECO:0000313" key="2">
    <source>
        <dbReference type="EMBL" id="BCR91511.1"/>
    </source>
</evidence>
<evidence type="ECO:0000313" key="3">
    <source>
        <dbReference type="Proteomes" id="UP000637239"/>
    </source>
</evidence>
<dbReference type="KEGG" id="ache:ACHE_70354S"/>
<accession>A0A7R7VVG0</accession>
<reference evidence="2" key="2">
    <citation type="submission" date="2021-02" db="EMBL/GenBank/DDBJ databases">
        <title>Aspergillus chevalieri M1 genome sequence.</title>
        <authorList>
            <person name="Kadooka C."/>
            <person name="Mori K."/>
            <person name="Futagami T."/>
        </authorList>
    </citation>
    <scope>NUCLEOTIDE SEQUENCE</scope>
    <source>
        <strain evidence="2">M1</strain>
    </source>
</reference>
<organism evidence="2 3">
    <name type="scientific">Aspergillus chevalieri</name>
    <name type="common">Eurotium chevalieri</name>
    <dbReference type="NCBI Taxonomy" id="182096"/>
    <lineage>
        <taxon>Eukaryota</taxon>
        <taxon>Fungi</taxon>
        <taxon>Dikarya</taxon>
        <taxon>Ascomycota</taxon>
        <taxon>Pezizomycotina</taxon>
        <taxon>Eurotiomycetes</taxon>
        <taxon>Eurotiomycetidae</taxon>
        <taxon>Eurotiales</taxon>
        <taxon>Aspergillaceae</taxon>
        <taxon>Aspergillus</taxon>
        <taxon>Aspergillus subgen. Aspergillus</taxon>
    </lineage>
</organism>
<dbReference type="PANTHER" id="PTHR43135">
    <property type="entry name" value="ALPHA-D-RIBOSE 1-METHYLPHOSPHONATE 5-TRIPHOSPHATE DIPHOSPHATASE"/>
    <property type="match status" value="1"/>
</dbReference>
<dbReference type="EMBL" id="AP024422">
    <property type="protein sequence ID" value="BCR91511.1"/>
    <property type="molecule type" value="Genomic_DNA"/>
</dbReference>
<name>A0A7R7VVG0_ASPCH</name>
<dbReference type="AlphaFoldDB" id="A0A7R7VVG0"/>
<protein>
    <recommendedName>
        <fullName evidence="1">Amidohydrolase-related domain-containing protein</fullName>
    </recommendedName>
</protein>
<gene>
    <name evidence="2" type="ORF">ACHE_70354S</name>
</gene>
<proteinExistence type="predicted"/>
<evidence type="ECO:0000259" key="1">
    <source>
        <dbReference type="Pfam" id="PF01979"/>
    </source>
</evidence>
<feature type="domain" description="Amidohydrolase-related" evidence="1">
    <location>
        <begin position="29"/>
        <end position="121"/>
    </location>
</feature>
<sequence length="148" mass="15953">MTNPWTKPWLPRTPAPGIAFYNANLTDVEAGLIDCHVHLTTTPSSFSLKDLYAINPNTVAHRTAYVAREMLLRGFTTVRDTGGADAALRDAISESLIVGPRLFVAGKALSQTGKHGDFRASDQGDEPMCCGRHSPALARICNGNPEMS</sequence>
<reference evidence="2" key="1">
    <citation type="submission" date="2021-01" db="EMBL/GenBank/DDBJ databases">
        <authorList>
            <consortium name="Aspergillus chevalieri M1 genome sequencing consortium"/>
            <person name="Kazuki M."/>
            <person name="Futagami T."/>
        </authorList>
    </citation>
    <scope>NUCLEOTIDE SEQUENCE</scope>
    <source>
        <strain evidence="2">M1</strain>
    </source>
</reference>
<dbReference type="GO" id="GO:0016787">
    <property type="term" value="F:hydrolase activity"/>
    <property type="evidence" value="ECO:0007669"/>
    <property type="project" value="InterPro"/>
</dbReference>
<dbReference type="GeneID" id="66985869"/>
<dbReference type="SUPFAM" id="SSF51556">
    <property type="entry name" value="Metallo-dependent hydrolases"/>
    <property type="match status" value="1"/>
</dbReference>
<dbReference type="Pfam" id="PF01979">
    <property type="entry name" value="Amidohydro_1"/>
    <property type="match status" value="1"/>
</dbReference>
<dbReference type="InterPro" id="IPR032466">
    <property type="entry name" value="Metal_Hydrolase"/>
</dbReference>
<dbReference type="Gene3D" id="3.20.20.140">
    <property type="entry name" value="Metal-dependent hydrolases"/>
    <property type="match status" value="1"/>
</dbReference>